<dbReference type="SUPFAM" id="SSF103473">
    <property type="entry name" value="MFS general substrate transporter"/>
    <property type="match status" value="1"/>
</dbReference>
<evidence type="ECO:0000256" key="3">
    <source>
        <dbReference type="ARBA" id="ARBA00023136"/>
    </source>
</evidence>
<dbReference type="PROSITE" id="PS50850">
    <property type="entry name" value="MFS"/>
    <property type="match status" value="1"/>
</dbReference>
<feature type="transmembrane region" description="Helical" evidence="4">
    <location>
        <begin position="217"/>
        <end position="238"/>
    </location>
</feature>
<evidence type="ECO:0000313" key="6">
    <source>
        <dbReference type="EMBL" id="OEV48768.1"/>
    </source>
</evidence>
<dbReference type="Proteomes" id="UP000865560">
    <property type="component" value="Unassembled WGS sequence"/>
</dbReference>
<dbReference type="EMBL" id="PRCE01000012">
    <property type="protein sequence ID" value="RTJ98574.1"/>
    <property type="molecule type" value="Genomic_DNA"/>
</dbReference>
<feature type="domain" description="Major facilitator superfamily (MFS) profile" evidence="5">
    <location>
        <begin position="1"/>
        <end position="399"/>
    </location>
</feature>
<evidence type="ECO:0000259" key="5">
    <source>
        <dbReference type="PROSITE" id="PS50850"/>
    </source>
</evidence>
<dbReference type="Proteomes" id="UP000286791">
    <property type="component" value="Unassembled WGS sequence"/>
</dbReference>
<reference evidence="6 11" key="1">
    <citation type="submission" date="2016-09" db="EMBL/GenBank/DDBJ databases">
        <title>Campylobacter from American crows.</title>
        <authorList>
            <person name="Weis A.M."/>
            <person name="Weimer B.C."/>
            <person name="Townsend A.K."/>
            <person name="Taff C."/>
        </authorList>
    </citation>
    <scope>NUCLEOTIDE SEQUENCE [LARGE SCALE GENOMIC DNA]</scope>
    <source>
        <strain evidence="6 11">BCW_3791</strain>
    </source>
</reference>
<keyword evidence="3 4" id="KW-0472">Membrane</keyword>
<comment type="caution">
    <text evidence="7">The sequence shown here is derived from an EMBL/GenBank/DDBJ whole genome shotgun (WGS) entry which is preliminary data.</text>
</comment>
<evidence type="ECO:0000313" key="9">
    <source>
        <dbReference type="Proteomes" id="UP000286791"/>
    </source>
</evidence>
<evidence type="ECO:0000313" key="11">
    <source>
        <dbReference type="Proteomes" id="UP000865560"/>
    </source>
</evidence>
<dbReference type="RefSeq" id="WP_002861726.1">
    <property type="nucleotide sequence ID" value="NZ_CUVR01000001.1"/>
</dbReference>
<dbReference type="PANTHER" id="PTHR23523">
    <property type="match status" value="1"/>
</dbReference>
<dbReference type="AlphaFoldDB" id="A0A1E7NPE6"/>
<dbReference type="InterPro" id="IPR052524">
    <property type="entry name" value="MFS_Cyanate_Porter"/>
</dbReference>
<organism evidence="7 10">
    <name type="scientific">Campylobacter jejuni</name>
    <dbReference type="NCBI Taxonomy" id="197"/>
    <lineage>
        <taxon>Bacteria</taxon>
        <taxon>Pseudomonadati</taxon>
        <taxon>Campylobacterota</taxon>
        <taxon>Epsilonproteobacteria</taxon>
        <taxon>Campylobacterales</taxon>
        <taxon>Campylobacteraceae</taxon>
        <taxon>Campylobacter</taxon>
    </lineage>
</organism>
<dbReference type="PANTHER" id="PTHR23523:SF2">
    <property type="entry name" value="2-NITROIMIDAZOLE TRANSPORTER"/>
    <property type="match status" value="1"/>
</dbReference>
<proteinExistence type="predicted"/>
<evidence type="ECO:0000256" key="1">
    <source>
        <dbReference type="ARBA" id="ARBA00022692"/>
    </source>
</evidence>
<feature type="transmembrane region" description="Helical" evidence="4">
    <location>
        <begin position="341"/>
        <end position="361"/>
    </location>
</feature>
<dbReference type="Pfam" id="PF07690">
    <property type="entry name" value="MFS_1"/>
    <property type="match status" value="1"/>
</dbReference>
<feature type="transmembrane region" description="Helical" evidence="4">
    <location>
        <begin position="283"/>
        <end position="302"/>
    </location>
</feature>
<feature type="transmembrane region" description="Helical" evidence="4">
    <location>
        <begin position="103"/>
        <end position="125"/>
    </location>
</feature>
<feature type="transmembrane region" description="Helical" evidence="4">
    <location>
        <begin position="258"/>
        <end position="274"/>
    </location>
</feature>
<dbReference type="EMBL" id="PRBV01000012">
    <property type="protein sequence ID" value="RTJ78592.1"/>
    <property type="molecule type" value="Genomic_DNA"/>
</dbReference>
<evidence type="ECO:0000313" key="8">
    <source>
        <dbReference type="EMBL" id="RTJ98574.1"/>
    </source>
</evidence>
<feature type="transmembrane region" description="Helical" evidence="4">
    <location>
        <begin position="308"/>
        <end position="329"/>
    </location>
</feature>
<accession>A0A1E7NPE6</accession>
<protein>
    <submittedName>
        <fullName evidence="7">MFS transporter</fullName>
    </submittedName>
</protein>
<gene>
    <name evidence="6" type="ORF">AJY60_02505</name>
    <name evidence="8" type="ORF">C3H48_03160</name>
    <name evidence="7" type="ORF">C3H57_07900</name>
</gene>
<feature type="transmembrane region" description="Helical" evidence="4">
    <location>
        <begin position="52"/>
        <end position="73"/>
    </location>
</feature>
<evidence type="ECO:0000313" key="7">
    <source>
        <dbReference type="EMBL" id="RTJ78592.1"/>
    </source>
</evidence>
<keyword evidence="1 4" id="KW-0812">Transmembrane</keyword>
<dbReference type="InterPro" id="IPR020846">
    <property type="entry name" value="MFS_dom"/>
</dbReference>
<evidence type="ECO:0000256" key="4">
    <source>
        <dbReference type="SAM" id="Phobius"/>
    </source>
</evidence>
<feature type="transmembrane region" description="Helical" evidence="4">
    <location>
        <begin position="170"/>
        <end position="188"/>
    </location>
</feature>
<dbReference type="GO" id="GO:0022857">
    <property type="term" value="F:transmembrane transporter activity"/>
    <property type="evidence" value="ECO:0007669"/>
    <property type="project" value="InterPro"/>
</dbReference>
<dbReference type="Gene3D" id="1.20.1250.20">
    <property type="entry name" value="MFS general substrate transporter like domains"/>
    <property type="match status" value="1"/>
</dbReference>
<reference evidence="9 10" key="2">
    <citation type="journal article" date="2019" name="Appl. Environ. Microbiol.">
        <title>Population genetics and characterization of Campylobacter jejuni isolates in western jackdaws and game birds in Finland.</title>
        <authorList>
            <person name="Kovanen S."/>
            <person name="Rossi M."/>
            <person name="Pohja-Mykra M."/>
            <person name="Nieminen T."/>
            <person name="Raunio-Saarnisto M."/>
            <person name="Sauvala M."/>
            <person name="Fredriksson-Ahomaa M."/>
            <person name="Hanninen M.L."/>
            <person name="Kivisto R."/>
        </authorList>
    </citation>
    <scope>NUCLEOTIDE SEQUENCE [LARGE SCALE GENOMIC DNA]</scope>
    <source>
        <strain evidence="8 9">CB304</strain>
        <strain evidence="7 10">CB313</strain>
    </source>
</reference>
<evidence type="ECO:0000256" key="2">
    <source>
        <dbReference type="ARBA" id="ARBA00022989"/>
    </source>
</evidence>
<name>A0A1E7NPE6_CAMJU</name>
<keyword evidence="2 4" id="KW-1133">Transmembrane helix</keyword>
<dbReference type="InterPro" id="IPR036259">
    <property type="entry name" value="MFS_trans_sf"/>
</dbReference>
<dbReference type="InterPro" id="IPR011701">
    <property type="entry name" value="MFS"/>
</dbReference>
<evidence type="ECO:0000313" key="10">
    <source>
        <dbReference type="Proteomes" id="UP000288507"/>
    </source>
</evidence>
<dbReference type="EMBL" id="MJVJ01000053">
    <property type="protein sequence ID" value="OEV48768.1"/>
    <property type="molecule type" value="Genomic_DNA"/>
</dbReference>
<sequence length="406" mass="46060">MEKSLLFHFRRIGVEFIIFSVYAVFSISWAATGSLMPLISNDLALNTQQATLITSMIVVAKIFGASFTAFLVYKFGLKKGYFLGCILMSSGIFLSFVDSYSGILIIRFLTGLGSACALVCLVPIAQQWFEKKALHFVISFNMTSNLVGITLGLVLAESISNYFGNWRDSLSFYAWINLILLILWLFVGKDENKKEEKKNNAKDLIYALKSRVTWGMIIFYIGPILFLNSLFTFLPTFYAQYAGFSKELADFAKKEIPALANFAIIFGPYLGLFFKRKNISFKIMLLSGGACIFICGFCMLFLQNLVLIQIFAVLSGIFYSMWFPFFFNLPSELKNSNPNQTAYIMSAFWSITFVILSFNLWVVSWSVDKTHSFTLGFVYIFALIFISAILAQFVLPRRENFIQGEK</sequence>
<feature type="transmembrane region" description="Helical" evidence="4">
    <location>
        <begin position="80"/>
        <end position="97"/>
    </location>
</feature>
<dbReference type="Proteomes" id="UP000288507">
    <property type="component" value="Unassembled WGS sequence"/>
</dbReference>
<feature type="transmembrane region" description="Helical" evidence="4">
    <location>
        <begin position="373"/>
        <end position="395"/>
    </location>
</feature>
<feature type="transmembrane region" description="Helical" evidence="4">
    <location>
        <begin position="12"/>
        <end position="32"/>
    </location>
</feature>